<organism evidence="1 2">
    <name type="scientific">Faecalibacter macacae</name>
    <dbReference type="NCBI Taxonomy" id="1859289"/>
    <lineage>
        <taxon>Bacteria</taxon>
        <taxon>Pseudomonadati</taxon>
        <taxon>Bacteroidota</taxon>
        <taxon>Flavobacteriia</taxon>
        <taxon>Flavobacteriales</taxon>
        <taxon>Weeksellaceae</taxon>
        <taxon>Faecalibacter</taxon>
    </lineage>
</organism>
<dbReference type="Pfam" id="PF05635">
    <property type="entry name" value="23S_rRNA_IVP"/>
    <property type="match status" value="1"/>
</dbReference>
<proteinExistence type="predicted"/>
<sequence>MQDYRKLTVWNRSHQLVLDLYKLVNLFPKEEQFGLISQIKRAVSSMPANIAEGCGRNSNKDFAQFLNIALGSLNEVTYFILLAKDLKYINIEDYSKLTDECNEIKAMLISLIKKIREKN</sequence>
<dbReference type="Gene3D" id="1.20.1440.60">
    <property type="entry name" value="23S rRNA-intervening sequence"/>
    <property type="match status" value="1"/>
</dbReference>
<dbReference type="CDD" id="cd16377">
    <property type="entry name" value="23S_rRNA_IVP_like"/>
    <property type="match status" value="1"/>
</dbReference>
<dbReference type="PANTHER" id="PTHR38471">
    <property type="entry name" value="FOUR HELIX BUNDLE PROTEIN"/>
    <property type="match status" value="1"/>
</dbReference>
<name>A0A3L9M7X5_9FLAO</name>
<dbReference type="PANTHER" id="PTHR38471:SF2">
    <property type="entry name" value="FOUR HELIX BUNDLE PROTEIN"/>
    <property type="match status" value="1"/>
</dbReference>
<gene>
    <name evidence="1" type="ORF">EAH69_11675</name>
</gene>
<dbReference type="SUPFAM" id="SSF158446">
    <property type="entry name" value="IVS-encoded protein-like"/>
    <property type="match status" value="1"/>
</dbReference>
<dbReference type="AlphaFoldDB" id="A0A3L9M7X5"/>
<dbReference type="OrthoDB" id="9811959at2"/>
<dbReference type="Proteomes" id="UP000275348">
    <property type="component" value="Unassembled WGS sequence"/>
</dbReference>
<keyword evidence="2" id="KW-1185">Reference proteome</keyword>
<comment type="caution">
    <text evidence="1">The sequence shown here is derived from an EMBL/GenBank/DDBJ whole genome shotgun (WGS) entry which is preliminary data.</text>
</comment>
<dbReference type="InterPro" id="IPR012657">
    <property type="entry name" value="23S_rRNA-intervening_sequence"/>
</dbReference>
<dbReference type="NCBIfam" id="TIGR02436">
    <property type="entry name" value="four helix bundle protein"/>
    <property type="match status" value="1"/>
</dbReference>
<reference evidence="1 2" key="1">
    <citation type="submission" date="2018-10" db="EMBL/GenBank/DDBJ databases">
        <authorList>
            <person name="Chen X."/>
        </authorList>
    </citation>
    <scope>NUCLEOTIDE SEQUENCE [LARGE SCALE GENOMIC DNA]</scope>
    <source>
        <strain evidence="1 2">YIM 102668</strain>
    </source>
</reference>
<protein>
    <submittedName>
        <fullName evidence="1">Four helix bundle protein</fullName>
    </submittedName>
</protein>
<dbReference type="EMBL" id="RDOJ01000018">
    <property type="protein sequence ID" value="RLZ07364.1"/>
    <property type="molecule type" value="Genomic_DNA"/>
</dbReference>
<evidence type="ECO:0000313" key="2">
    <source>
        <dbReference type="Proteomes" id="UP000275348"/>
    </source>
</evidence>
<accession>A0A3L9M7X5</accession>
<dbReference type="InterPro" id="IPR036583">
    <property type="entry name" value="23S_rRNA_IVS_sf"/>
</dbReference>
<evidence type="ECO:0000313" key="1">
    <source>
        <dbReference type="EMBL" id="RLZ07364.1"/>
    </source>
</evidence>
<dbReference type="RefSeq" id="WP_121935389.1">
    <property type="nucleotide sequence ID" value="NZ_RDOJ01000018.1"/>
</dbReference>